<evidence type="ECO:0000313" key="4">
    <source>
        <dbReference type="Proteomes" id="UP001158576"/>
    </source>
</evidence>
<reference evidence="3 4" key="1">
    <citation type="submission" date="2021-04" db="EMBL/GenBank/DDBJ databases">
        <authorList>
            <person name="Bliznina A."/>
        </authorList>
    </citation>
    <scope>NUCLEOTIDE SEQUENCE [LARGE SCALE GENOMIC DNA]</scope>
</reference>
<dbReference type="Proteomes" id="UP001158576">
    <property type="component" value="Chromosome 2"/>
</dbReference>
<protein>
    <submittedName>
        <fullName evidence="3">Oidioi.mRNA.OKI2018_I69.chr2.g4613.t1.cds</fullName>
    </submittedName>
</protein>
<sequence>MKSSEIATAVHGRGGKGGKCGKGDKDDRGGKGDKDGKDDHGQTKSKKYSYEDIPIAHKESPCFDDGGHNCHEYEHCVPEGQHLYKCCRNYFQCRQGNPHPCLGKHACNDGEFCQRTVKANEESNDFNCIKKDDKCIGMAMCTKHYFGSCSANNKDPPKRTVVQSVDDCFNKCKNNKNCKGFDLDSKGGCLLAFQSCTEDELIDHPIYDEDDMDFGNDPRKERWYELHMQWQMYENLQYTYYPMEGCKTPERSPECDETLADKVDEHMGTIMQSINSMMPYFETLNEELSNNSDGDKHFRMIVRDIIVAFGTLSGILLLAILAVKLNKTCQEKDNTVGNIPMPESQQSNTQVNNQTTVGGAVINILPRLREEHPYNEFTDDDPAPDYNTTLSVEPIASIPEELEKSPEGPKENILP</sequence>
<keyword evidence="4" id="KW-1185">Reference proteome</keyword>
<organism evidence="3 4">
    <name type="scientific">Oikopleura dioica</name>
    <name type="common">Tunicate</name>
    <dbReference type="NCBI Taxonomy" id="34765"/>
    <lineage>
        <taxon>Eukaryota</taxon>
        <taxon>Metazoa</taxon>
        <taxon>Chordata</taxon>
        <taxon>Tunicata</taxon>
        <taxon>Appendicularia</taxon>
        <taxon>Copelata</taxon>
        <taxon>Oikopleuridae</taxon>
        <taxon>Oikopleura</taxon>
    </lineage>
</organism>
<keyword evidence="2" id="KW-0472">Membrane</keyword>
<name>A0ABN7T1P8_OIKDI</name>
<keyword evidence="2" id="KW-1133">Transmembrane helix</keyword>
<feature type="compositionally biased region" description="Basic and acidic residues" evidence="1">
    <location>
        <begin position="21"/>
        <end position="50"/>
    </location>
</feature>
<feature type="compositionally biased region" description="Basic and acidic residues" evidence="1">
    <location>
        <begin position="401"/>
        <end position="415"/>
    </location>
</feature>
<evidence type="ECO:0000256" key="1">
    <source>
        <dbReference type="SAM" id="MobiDB-lite"/>
    </source>
</evidence>
<evidence type="ECO:0000313" key="3">
    <source>
        <dbReference type="EMBL" id="CAG5110186.1"/>
    </source>
</evidence>
<dbReference type="EMBL" id="OU015567">
    <property type="protein sequence ID" value="CAG5110186.1"/>
    <property type="molecule type" value="Genomic_DNA"/>
</dbReference>
<feature type="transmembrane region" description="Helical" evidence="2">
    <location>
        <begin position="305"/>
        <end position="323"/>
    </location>
</feature>
<feature type="region of interest" description="Disordered" evidence="1">
    <location>
        <begin position="1"/>
        <end position="50"/>
    </location>
</feature>
<feature type="region of interest" description="Disordered" evidence="1">
    <location>
        <begin position="374"/>
        <end position="415"/>
    </location>
</feature>
<keyword evidence="2" id="KW-0812">Transmembrane</keyword>
<accession>A0ABN7T1P8</accession>
<proteinExistence type="predicted"/>
<gene>
    <name evidence="3" type="ORF">OKIOD_LOCUS13378</name>
</gene>
<evidence type="ECO:0000256" key="2">
    <source>
        <dbReference type="SAM" id="Phobius"/>
    </source>
</evidence>